<dbReference type="HOGENOM" id="CLU_077975_4_1_1"/>
<proteinExistence type="predicted"/>
<accession>G1KKU4</accession>
<dbReference type="SUPFAM" id="SSF48726">
    <property type="entry name" value="Immunoglobulin"/>
    <property type="match status" value="1"/>
</dbReference>
<dbReference type="GO" id="GO:0019814">
    <property type="term" value="C:immunoglobulin complex"/>
    <property type="evidence" value="ECO:0000318"/>
    <property type="project" value="GO_Central"/>
</dbReference>
<dbReference type="AlphaFoldDB" id="G1KKU4"/>
<dbReference type="eggNOG" id="ENOG502S3KF">
    <property type="taxonomic scope" value="Eukaryota"/>
</dbReference>
<dbReference type="Ensembl" id="ENSACAT00000011099.3">
    <property type="protein sequence ID" value="ENSACAP00000010873.3"/>
    <property type="gene ID" value="ENSACAG00000011105.4"/>
</dbReference>
<dbReference type="InterPro" id="IPR013106">
    <property type="entry name" value="Ig_V-set"/>
</dbReference>
<reference evidence="2" key="2">
    <citation type="submission" date="2025-08" db="UniProtKB">
        <authorList>
            <consortium name="Ensembl"/>
        </authorList>
    </citation>
    <scope>IDENTIFICATION</scope>
</reference>
<dbReference type="STRING" id="28377.ENSACAP00000010873"/>
<evidence type="ECO:0000313" key="2">
    <source>
        <dbReference type="Ensembl" id="ENSACAP00000010873.3"/>
    </source>
</evidence>
<dbReference type="InterPro" id="IPR003599">
    <property type="entry name" value="Ig_sub"/>
</dbReference>
<reference evidence="2" key="3">
    <citation type="submission" date="2025-09" db="UniProtKB">
        <authorList>
            <consortium name="Ensembl"/>
        </authorList>
    </citation>
    <scope>IDENTIFICATION</scope>
</reference>
<dbReference type="GO" id="GO:0006955">
    <property type="term" value="P:immune response"/>
    <property type="evidence" value="ECO:0000318"/>
    <property type="project" value="GO_Central"/>
</dbReference>
<dbReference type="Proteomes" id="UP000001646">
    <property type="component" value="Chromosome 6"/>
</dbReference>
<dbReference type="FunFam" id="2.60.40.10:FF:001230">
    <property type="entry name" value="Immunoglobulin kappa variable 8-16"/>
    <property type="match status" value="1"/>
</dbReference>
<dbReference type="InterPro" id="IPR036179">
    <property type="entry name" value="Ig-like_dom_sf"/>
</dbReference>
<evidence type="ECO:0000259" key="1">
    <source>
        <dbReference type="PROSITE" id="PS50835"/>
    </source>
</evidence>
<dbReference type="InterPro" id="IPR013783">
    <property type="entry name" value="Ig-like_fold"/>
</dbReference>
<dbReference type="SMART" id="SM00406">
    <property type="entry name" value="IGv"/>
    <property type="match status" value="1"/>
</dbReference>
<keyword evidence="3" id="KW-1185">Reference proteome</keyword>
<dbReference type="PANTHER" id="PTHR23267">
    <property type="entry name" value="IMMUNOGLOBULIN LIGHT CHAIN"/>
    <property type="match status" value="1"/>
</dbReference>
<dbReference type="Pfam" id="PF07686">
    <property type="entry name" value="V-set"/>
    <property type="match status" value="1"/>
</dbReference>
<dbReference type="InterPro" id="IPR007110">
    <property type="entry name" value="Ig-like_dom"/>
</dbReference>
<dbReference type="GeneTree" id="ENSGT00940000154869"/>
<reference evidence="2 3" key="1">
    <citation type="submission" date="2009-12" db="EMBL/GenBank/DDBJ databases">
        <title>The Genome Sequence of Anolis carolinensis (Green Anole Lizard).</title>
        <authorList>
            <consortium name="The Genome Sequencing Platform"/>
            <person name="Di Palma F."/>
            <person name="Alfoldi J."/>
            <person name="Heiman D."/>
            <person name="Young S."/>
            <person name="Grabherr M."/>
            <person name="Johnson J."/>
            <person name="Lander E.S."/>
            <person name="Lindblad-Toh K."/>
        </authorList>
    </citation>
    <scope>NUCLEOTIDE SEQUENCE [LARGE SCALE GENOMIC DNA]</scope>
    <source>
        <strain evidence="2 3">JBL SC #1</strain>
    </source>
</reference>
<dbReference type="Gene3D" id="2.60.40.10">
    <property type="entry name" value="Immunoglobulins"/>
    <property type="match status" value="1"/>
</dbReference>
<feature type="domain" description="Ig-like" evidence="1">
    <location>
        <begin position="1"/>
        <end position="102"/>
    </location>
</feature>
<dbReference type="SMART" id="SM00409">
    <property type="entry name" value="IG"/>
    <property type="match status" value="1"/>
</dbReference>
<dbReference type="InParanoid" id="G1KKU4"/>
<sequence>DVTNIFASLHVNPGDRVSIQCKTSSSISNDMHLYQFIPGQNPKLLIYYATGLFEGTPDRFSGSYSGTDFTFTISGVRPEDEAEYYCGQSNNIPSLGCSHFVSG</sequence>
<protein>
    <recommendedName>
        <fullName evidence="1">Ig-like domain-containing protein</fullName>
    </recommendedName>
</protein>
<dbReference type="InterPro" id="IPR050150">
    <property type="entry name" value="IgV_Light_Chain"/>
</dbReference>
<evidence type="ECO:0000313" key="3">
    <source>
        <dbReference type="Proteomes" id="UP000001646"/>
    </source>
</evidence>
<organism evidence="2 3">
    <name type="scientific">Anolis carolinensis</name>
    <name type="common">Green anole</name>
    <name type="synonym">American chameleon</name>
    <dbReference type="NCBI Taxonomy" id="28377"/>
    <lineage>
        <taxon>Eukaryota</taxon>
        <taxon>Metazoa</taxon>
        <taxon>Chordata</taxon>
        <taxon>Craniata</taxon>
        <taxon>Vertebrata</taxon>
        <taxon>Euteleostomi</taxon>
        <taxon>Lepidosauria</taxon>
        <taxon>Squamata</taxon>
        <taxon>Bifurcata</taxon>
        <taxon>Unidentata</taxon>
        <taxon>Episquamata</taxon>
        <taxon>Toxicofera</taxon>
        <taxon>Iguania</taxon>
        <taxon>Dactyloidae</taxon>
        <taxon>Anolis</taxon>
    </lineage>
</organism>
<dbReference type="Bgee" id="ENSACAG00000011105">
    <property type="expression patterns" value="Expressed in adrenal gland and 7 other cell types or tissues"/>
</dbReference>
<name>G1KKU4_ANOCA</name>
<dbReference type="PROSITE" id="PS50835">
    <property type="entry name" value="IG_LIKE"/>
    <property type="match status" value="1"/>
</dbReference>